<keyword evidence="6" id="KW-1133">Transmembrane helix</keyword>
<accession>A0A0G0UZC2</accession>
<feature type="domain" description="Peptidase S26" evidence="7">
    <location>
        <begin position="9"/>
        <end position="170"/>
    </location>
</feature>
<dbReference type="InterPro" id="IPR000223">
    <property type="entry name" value="Pept_S26A_signal_pept_1"/>
</dbReference>
<evidence type="ECO:0000313" key="8">
    <source>
        <dbReference type="EMBL" id="KKR55687.1"/>
    </source>
</evidence>
<sequence>MKSFLYAIWEIVEVALVAVISVLIIRSFLIQPFLVSGASMEPNFHNGDYLLIDEVSYRLKKPERGEVIVFHYPGDGNFYYIKRIIGLPGEELEAKNGKIVVYNKEFSDGLVLNESYLPPNLDTIFKGERVKLDNDHYFVMGDNRNFSFDSRSWGPLAENEIVGLVRLRLWPFNKVMAFEKPAYFANIPNFDLRDAQ</sequence>
<evidence type="ECO:0000256" key="1">
    <source>
        <dbReference type="ARBA" id="ARBA00000677"/>
    </source>
</evidence>
<comment type="catalytic activity">
    <reaction evidence="1 6">
        <text>Cleavage of hydrophobic, N-terminal signal or leader sequences from secreted and periplasmic proteins.</text>
        <dbReference type="EC" id="3.4.21.89"/>
    </reaction>
</comment>
<comment type="similarity">
    <text evidence="2 6">Belongs to the peptidase S26 family.</text>
</comment>
<name>A0A0G0UZC2_9BACT</name>
<dbReference type="PANTHER" id="PTHR43390">
    <property type="entry name" value="SIGNAL PEPTIDASE I"/>
    <property type="match status" value="1"/>
</dbReference>
<dbReference type="PANTHER" id="PTHR43390:SF1">
    <property type="entry name" value="CHLOROPLAST PROCESSING PEPTIDASE"/>
    <property type="match status" value="1"/>
</dbReference>
<evidence type="ECO:0000256" key="2">
    <source>
        <dbReference type="ARBA" id="ARBA00009370"/>
    </source>
</evidence>
<dbReference type="EC" id="3.4.21.89" evidence="3 6"/>
<evidence type="ECO:0000256" key="3">
    <source>
        <dbReference type="ARBA" id="ARBA00013208"/>
    </source>
</evidence>
<evidence type="ECO:0000256" key="4">
    <source>
        <dbReference type="ARBA" id="ARBA00022801"/>
    </source>
</evidence>
<gene>
    <name evidence="8" type="ORF">UT92_C0001G0030</name>
</gene>
<dbReference type="SUPFAM" id="SSF51306">
    <property type="entry name" value="LexA/Signal peptidase"/>
    <property type="match status" value="1"/>
</dbReference>
<dbReference type="PATRIC" id="fig|1618406.3.peg.30"/>
<comment type="subcellular location">
    <subcellularLocation>
        <location evidence="6">Membrane</location>
        <topology evidence="6">Single-pass type II membrane protein</topology>
    </subcellularLocation>
</comment>
<keyword evidence="6" id="KW-0645">Protease</keyword>
<dbReference type="GO" id="GO:0009003">
    <property type="term" value="F:signal peptidase activity"/>
    <property type="evidence" value="ECO:0007669"/>
    <property type="project" value="UniProtKB-EC"/>
</dbReference>
<dbReference type="NCBIfam" id="TIGR02227">
    <property type="entry name" value="sigpep_I_bact"/>
    <property type="match status" value="1"/>
</dbReference>
<dbReference type="CDD" id="cd06530">
    <property type="entry name" value="S26_SPase_I"/>
    <property type="match status" value="1"/>
</dbReference>
<dbReference type="GO" id="GO:0006465">
    <property type="term" value="P:signal peptide processing"/>
    <property type="evidence" value="ECO:0007669"/>
    <property type="project" value="InterPro"/>
</dbReference>
<dbReference type="Gene3D" id="2.10.109.10">
    <property type="entry name" value="Umud Fragment, subunit A"/>
    <property type="match status" value="1"/>
</dbReference>
<dbReference type="EMBL" id="LBYQ01000001">
    <property type="protein sequence ID" value="KKR55687.1"/>
    <property type="molecule type" value="Genomic_DNA"/>
</dbReference>
<proteinExistence type="inferred from homology"/>
<protein>
    <recommendedName>
        <fullName evidence="3 6">Signal peptidase I</fullName>
        <ecNumber evidence="3 6">3.4.21.89</ecNumber>
    </recommendedName>
</protein>
<feature type="transmembrane region" description="Helical" evidence="6">
    <location>
        <begin position="6"/>
        <end position="25"/>
    </location>
</feature>
<keyword evidence="6" id="KW-0472">Membrane</keyword>
<dbReference type="Pfam" id="PF10502">
    <property type="entry name" value="Peptidase_S26"/>
    <property type="match status" value="1"/>
</dbReference>
<feature type="active site" evidence="5">
    <location>
        <position position="82"/>
    </location>
</feature>
<dbReference type="PROSITE" id="PS00761">
    <property type="entry name" value="SPASE_I_3"/>
    <property type="match status" value="1"/>
</dbReference>
<comment type="caution">
    <text evidence="8">The sequence shown here is derived from an EMBL/GenBank/DDBJ whole genome shotgun (WGS) entry which is preliminary data.</text>
</comment>
<dbReference type="GO" id="GO:0016020">
    <property type="term" value="C:membrane"/>
    <property type="evidence" value="ECO:0007669"/>
    <property type="project" value="UniProtKB-SubCell"/>
</dbReference>
<evidence type="ECO:0000256" key="5">
    <source>
        <dbReference type="PIRSR" id="PIRSR600223-1"/>
    </source>
</evidence>
<dbReference type="GO" id="GO:0004252">
    <property type="term" value="F:serine-type endopeptidase activity"/>
    <property type="evidence" value="ECO:0007669"/>
    <property type="project" value="InterPro"/>
</dbReference>
<dbReference type="InterPro" id="IPR036286">
    <property type="entry name" value="LexA/Signal_pep-like_sf"/>
</dbReference>
<organism evidence="8 9">
    <name type="scientific">Candidatus Curtissbacteria bacterium GW2011_GWA1_40_24</name>
    <dbReference type="NCBI Taxonomy" id="1618406"/>
    <lineage>
        <taxon>Bacteria</taxon>
        <taxon>Candidatus Curtissiibacteriota</taxon>
    </lineage>
</organism>
<feature type="active site" evidence="5">
    <location>
        <position position="39"/>
    </location>
</feature>
<dbReference type="InterPro" id="IPR019758">
    <property type="entry name" value="Pept_S26A_signal_pept_1_CS"/>
</dbReference>
<reference evidence="8 9" key="1">
    <citation type="journal article" date="2015" name="Nature">
        <title>rRNA introns, odd ribosomes, and small enigmatic genomes across a large radiation of phyla.</title>
        <authorList>
            <person name="Brown C.T."/>
            <person name="Hug L.A."/>
            <person name="Thomas B.C."/>
            <person name="Sharon I."/>
            <person name="Castelle C.J."/>
            <person name="Singh A."/>
            <person name="Wilkins M.J."/>
            <person name="Williams K.H."/>
            <person name="Banfield J.F."/>
        </authorList>
    </citation>
    <scope>NUCLEOTIDE SEQUENCE [LARGE SCALE GENOMIC DNA]</scope>
</reference>
<dbReference type="InterPro" id="IPR019533">
    <property type="entry name" value="Peptidase_S26"/>
</dbReference>
<dbReference type="Proteomes" id="UP000034489">
    <property type="component" value="Unassembled WGS sequence"/>
</dbReference>
<dbReference type="PRINTS" id="PR00727">
    <property type="entry name" value="LEADERPTASE"/>
</dbReference>
<evidence type="ECO:0000259" key="7">
    <source>
        <dbReference type="Pfam" id="PF10502"/>
    </source>
</evidence>
<keyword evidence="6" id="KW-0812">Transmembrane</keyword>
<evidence type="ECO:0000256" key="6">
    <source>
        <dbReference type="RuleBase" id="RU362042"/>
    </source>
</evidence>
<dbReference type="AlphaFoldDB" id="A0A0G0UZC2"/>
<keyword evidence="4 6" id="KW-0378">Hydrolase</keyword>
<evidence type="ECO:0000313" key="9">
    <source>
        <dbReference type="Proteomes" id="UP000034489"/>
    </source>
</evidence>